<keyword evidence="4" id="KW-1185">Reference proteome</keyword>
<sequence length="491" mass="57340">MSLKFFDKLSQNFIELLNDKDDYNVIIEVENKKSFTAHSNVLKCRSPSFRKELENITPDENNIKTIIKSDISNEIFEEILNYIYGGIIDLEYAETRFIFDLMMTSNEFELEELTKNLEILLIETKLAKELETFLIETESSWLMTNFSLVYHSIFSRINFEDLQLFCNDIATKYPTLIFDAEDFPSFQESVLISFLERDDLQMEEIKIWEYIIEWGIAQNPTLPENLNEWVKENFTALQITLKQCLPLIRYFHISSTDMWNKLKPYKKILDKKLWEDLKQYFLAPGQPIESFILPPRTAHAAESFSVIITNEHIAEISSWIDHSFITYSLINIPYKFKLIFRGSINGFEPQKFWSKCHGYSNTVVIMKVKETDEILGGYNPLTWDANSIKNTWKVTNDSFIFSLKTGKIQNSILSRVKNPQIAIGNAGKDLQKICGPYFGNHLYMNSPNSNFTSDDSCICTDCGHYEFPIRTTKDRFSIVDYEVFEIIKKNS</sequence>
<evidence type="ECO:0000313" key="3">
    <source>
        <dbReference type="EMBL" id="RHZ60537.1"/>
    </source>
</evidence>
<dbReference type="InterPro" id="IPR011333">
    <property type="entry name" value="SKP1/BTB/POZ_sf"/>
</dbReference>
<gene>
    <name evidence="3" type="ORF">Glove_352g46</name>
</gene>
<feature type="domain" description="BTB" evidence="1">
    <location>
        <begin position="23"/>
        <end position="92"/>
    </location>
</feature>
<name>A0A397HC53_9GLOM</name>
<dbReference type="GO" id="GO:0005737">
    <property type="term" value="C:cytoplasm"/>
    <property type="evidence" value="ECO:0007669"/>
    <property type="project" value="TreeGrafter"/>
</dbReference>
<dbReference type="Proteomes" id="UP000266861">
    <property type="component" value="Unassembled WGS sequence"/>
</dbReference>
<dbReference type="SMART" id="SM00225">
    <property type="entry name" value="BTB"/>
    <property type="match status" value="1"/>
</dbReference>
<evidence type="ECO:0000259" key="1">
    <source>
        <dbReference type="PROSITE" id="PS50097"/>
    </source>
</evidence>
<dbReference type="PANTHER" id="PTHR46306:SF1">
    <property type="entry name" value="BTB_POZ DOMAIN-CONTAINING PROTEIN 9"/>
    <property type="match status" value="1"/>
</dbReference>
<dbReference type="PROSITE" id="PS50097">
    <property type="entry name" value="BTB"/>
    <property type="match status" value="1"/>
</dbReference>
<evidence type="ECO:0008006" key="5">
    <source>
        <dbReference type="Google" id="ProtNLM"/>
    </source>
</evidence>
<dbReference type="InterPro" id="IPR006571">
    <property type="entry name" value="TLDc_dom"/>
</dbReference>
<dbReference type="InterPro" id="IPR052407">
    <property type="entry name" value="BTB_POZ_domain_cont_9"/>
</dbReference>
<dbReference type="Pfam" id="PF00651">
    <property type="entry name" value="BTB"/>
    <property type="match status" value="1"/>
</dbReference>
<dbReference type="Pfam" id="PF07534">
    <property type="entry name" value="TLD"/>
    <property type="match status" value="1"/>
</dbReference>
<dbReference type="AlphaFoldDB" id="A0A397HC53"/>
<dbReference type="SMART" id="SM00584">
    <property type="entry name" value="TLDc"/>
    <property type="match status" value="1"/>
</dbReference>
<proteinExistence type="predicted"/>
<protein>
    <recommendedName>
        <fullName evidence="5">BTB domain-containing protein</fullName>
    </recommendedName>
</protein>
<dbReference type="Gene3D" id="3.30.710.10">
    <property type="entry name" value="Potassium Channel Kv1.1, Chain A"/>
    <property type="match status" value="1"/>
</dbReference>
<dbReference type="InterPro" id="IPR000210">
    <property type="entry name" value="BTB/POZ_dom"/>
</dbReference>
<dbReference type="PANTHER" id="PTHR46306">
    <property type="entry name" value="BTB/POZ DOMAIN-CONTAINING PROTEIN 9"/>
    <property type="match status" value="1"/>
</dbReference>
<evidence type="ECO:0000313" key="4">
    <source>
        <dbReference type="Proteomes" id="UP000266861"/>
    </source>
</evidence>
<dbReference type="SUPFAM" id="SSF54695">
    <property type="entry name" value="POZ domain"/>
    <property type="match status" value="1"/>
</dbReference>
<dbReference type="PROSITE" id="PS51886">
    <property type="entry name" value="TLDC"/>
    <property type="match status" value="1"/>
</dbReference>
<feature type="domain" description="TLDc" evidence="2">
    <location>
        <begin position="306"/>
        <end position="487"/>
    </location>
</feature>
<dbReference type="EMBL" id="PQFF01000322">
    <property type="protein sequence ID" value="RHZ60537.1"/>
    <property type="molecule type" value="Genomic_DNA"/>
</dbReference>
<accession>A0A397HC53</accession>
<comment type="caution">
    <text evidence="3">The sequence shown here is derived from an EMBL/GenBank/DDBJ whole genome shotgun (WGS) entry which is preliminary data.</text>
</comment>
<organism evidence="3 4">
    <name type="scientific">Diversispora epigaea</name>
    <dbReference type="NCBI Taxonomy" id="1348612"/>
    <lineage>
        <taxon>Eukaryota</taxon>
        <taxon>Fungi</taxon>
        <taxon>Fungi incertae sedis</taxon>
        <taxon>Mucoromycota</taxon>
        <taxon>Glomeromycotina</taxon>
        <taxon>Glomeromycetes</taxon>
        <taxon>Diversisporales</taxon>
        <taxon>Diversisporaceae</taxon>
        <taxon>Diversispora</taxon>
    </lineage>
</organism>
<reference evidence="3 4" key="1">
    <citation type="submission" date="2018-08" db="EMBL/GenBank/DDBJ databases">
        <title>Genome and evolution of the arbuscular mycorrhizal fungus Diversispora epigaea (formerly Glomus versiforme) and its bacterial endosymbionts.</title>
        <authorList>
            <person name="Sun X."/>
            <person name="Fei Z."/>
            <person name="Harrison M."/>
        </authorList>
    </citation>
    <scope>NUCLEOTIDE SEQUENCE [LARGE SCALE GENOMIC DNA]</scope>
    <source>
        <strain evidence="3 4">IT104</strain>
    </source>
</reference>
<dbReference type="OrthoDB" id="1022638at2759"/>
<dbReference type="Gene3D" id="1.25.40.420">
    <property type="match status" value="1"/>
</dbReference>
<evidence type="ECO:0000259" key="2">
    <source>
        <dbReference type="PROSITE" id="PS51886"/>
    </source>
</evidence>